<dbReference type="GO" id="GO:0016787">
    <property type="term" value="F:hydrolase activity"/>
    <property type="evidence" value="ECO:0007669"/>
    <property type="project" value="UniProtKB-KW"/>
</dbReference>
<dbReference type="RefSeq" id="WP_094405921.1">
    <property type="nucleotide sequence ID" value="NZ_NMVO01000014.1"/>
</dbReference>
<protein>
    <submittedName>
        <fullName evidence="4">Class C sortase</fullName>
    </submittedName>
</protein>
<reference evidence="4 5" key="1">
    <citation type="submission" date="2017-07" db="EMBL/GenBank/DDBJ databases">
        <title>Draft whole genome sequences of clinical Proprionibacteriaceae strains.</title>
        <authorList>
            <person name="Bernier A.-M."/>
            <person name="Bernard K."/>
            <person name="Domingo M.-C."/>
        </authorList>
    </citation>
    <scope>NUCLEOTIDE SEQUENCE [LARGE SCALE GENOMIC DNA]</scope>
    <source>
        <strain evidence="4 5">NML 030167</strain>
    </source>
</reference>
<name>A0A255GAK7_9ACTN</name>
<keyword evidence="3" id="KW-0472">Membrane</keyword>
<evidence type="ECO:0000313" key="4">
    <source>
        <dbReference type="EMBL" id="OYO12875.1"/>
    </source>
</evidence>
<feature type="transmembrane region" description="Helical" evidence="3">
    <location>
        <begin position="22"/>
        <end position="43"/>
    </location>
</feature>
<evidence type="ECO:0000256" key="2">
    <source>
        <dbReference type="PIRSR" id="PIRSR605754-1"/>
    </source>
</evidence>
<keyword evidence="5" id="KW-1185">Reference proteome</keyword>
<evidence type="ECO:0000256" key="3">
    <source>
        <dbReference type="SAM" id="Phobius"/>
    </source>
</evidence>
<dbReference type="InterPro" id="IPR042002">
    <property type="entry name" value="Sortase_C"/>
</dbReference>
<keyword evidence="1" id="KW-0378">Hydrolase</keyword>
<dbReference type="Proteomes" id="UP000215896">
    <property type="component" value="Unassembled WGS sequence"/>
</dbReference>
<comment type="caution">
    <text evidence="4">The sequence shown here is derived from an EMBL/GenBank/DDBJ whole genome shotgun (WGS) entry which is preliminary data.</text>
</comment>
<proteinExistence type="predicted"/>
<dbReference type="OrthoDB" id="5242161at2"/>
<gene>
    <name evidence="4" type="ORF">CGZ94_13370</name>
</gene>
<dbReference type="Pfam" id="PF04203">
    <property type="entry name" value="Sortase"/>
    <property type="match status" value="1"/>
</dbReference>
<keyword evidence="3" id="KW-0812">Transmembrane</keyword>
<evidence type="ECO:0000313" key="5">
    <source>
        <dbReference type="Proteomes" id="UP000215896"/>
    </source>
</evidence>
<evidence type="ECO:0000256" key="1">
    <source>
        <dbReference type="ARBA" id="ARBA00022801"/>
    </source>
</evidence>
<feature type="active site" description="Proton donor/acceptor" evidence="2">
    <location>
        <position position="168"/>
    </location>
</feature>
<organism evidence="4 5">
    <name type="scientific">Enemella evansiae</name>
    <dbReference type="NCBI Taxonomy" id="2016499"/>
    <lineage>
        <taxon>Bacteria</taxon>
        <taxon>Bacillati</taxon>
        <taxon>Actinomycetota</taxon>
        <taxon>Actinomycetes</taxon>
        <taxon>Propionibacteriales</taxon>
        <taxon>Propionibacteriaceae</taxon>
        <taxon>Enemella</taxon>
    </lineage>
</organism>
<dbReference type="NCBIfam" id="TIGR01076">
    <property type="entry name" value="sortase_fam"/>
    <property type="match status" value="1"/>
</dbReference>
<dbReference type="EMBL" id="NMVO01000014">
    <property type="protein sequence ID" value="OYO12875.1"/>
    <property type="molecule type" value="Genomic_DNA"/>
</dbReference>
<feature type="active site" description="Acyl-thioester intermediate" evidence="2">
    <location>
        <position position="230"/>
    </location>
</feature>
<feature type="transmembrane region" description="Helical" evidence="3">
    <location>
        <begin position="269"/>
        <end position="289"/>
    </location>
</feature>
<dbReference type="AlphaFoldDB" id="A0A255GAK7"/>
<dbReference type="Gene3D" id="2.40.260.10">
    <property type="entry name" value="Sortase"/>
    <property type="match status" value="1"/>
</dbReference>
<sequence length="306" mass="33754">MSDTQVRTSSGPRRAAESRRKLHRLIPILLVIAGVMVLLYPVAATQFNNIKQRQFAQQYNQQVDKLSDADRIAELERARAYNSTLAGVPILDPYLDRASNPESGAYRDYQSQLARFEMMARVRVPSAGIDLPIYHGTSDEVIAKGAGHLYGTSLPVGGAGTHSVLTSHTGMSNATLFDHLTSVKQGDLIYIDVMGETLAYKVDQIKVVLPTEIGDLKAVPGKDYVTLFTCTPYAINTHRLLVRAERVPYTPTAADRAAQAAPGFTLEPWMWWLILGASVGLLVAILIAVREWRRRRANRVQGARVA</sequence>
<dbReference type="NCBIfam" id="NF033745">
    <property type="entry name" value="class_C_sortase"/>
    <property type="match status" value="1"/>
</dbReference>
<dbReference type="InterPro" id="IPR023365">
    <property type="entry name" value="Sortase_dom-sf"/>
</dbReference>
<keyword evidence="3" id="KW-1133">Transmembrane helix</keyword>
<dbReference type="SUPFAM" id="SSF63817">
    <property type="entry name" value="Sortase"/>
    <property type="match status" value="1"/>
</dbReference>
<dbReference type="CDD" id="cd05827">
    <property type="entry name" value="Sortase_C"/>
    <property type="match status" value="1"/>
</dbReference>
<accession>A0A255GAK7</accession>
<dbReference type="InterPro" id="IPR005754">
    <property type="entry name" value="Sortase"/>
</dbReference>